<evidence type="ECO:0000256" key="1">
    <source>
        <dbReference type="ARBA" id="ARBA00008779"/>
    </source>
</evidence>
<comment type="caution">
    <text evidence="5">The sequence shown here is derived from an EMBL/GenBank/DDBJ whole genome shotgun (WGS) entry which is preliminary data.</text>
</comment>
<dbReference type="InterPro" id="IPR017850">
    <property type="entry name" value="Alkaline_phosphatase_core_sf"/>
</dbReference>
<feature type="chain" id="PRO_5047543966" evidence="3">
    <location>
        <begin position="24"/>
        <end position="543"/>
    </location>
</feature>
<dbReference type="SUPFAM" id="SSF53649">
    <property type="entry name" value="Alkaline phosphatase-like"/>
    <property type="match status" value="1"/>
</dbReference>
<evidence type="ECO:0000256" key="3">
    <source>
        <dbReference type="SAM" id="SignalP"/>
    </source>
</evidence>
<name>A0ABX0U7T7_9FLAO</name>
<evidence type="ECO:0000259" key="4">
    <source>
        <dbReference type="Pfam" id="PF00884"/>
    </source>
</evidence>
<evidence type="ECO:0000313" key="5">
    <source>
        <dbReference type="EMBL" id="NIJ44877.1"/>
    </source>
</evidence>
<feature type="domain" description="Sulfatase N-terminal" evidence="4">
    <location>
        <begin position="25"/>
        <end position="429"/>
    </location>
</feature>
<dbReference type="InterPro" id="IPR000917">
    <property type="entry name" value="Sulfatase_N"/>
</dbReference>
<gene>
    <name evidence="5" type="ORF">FHR24_001316</name>
</gene>
<reference evidence="5 6" key="1">
    <citation type="submission" date="2020-03" db="EMBL/GenBank/DDBJ databases">
        <title>Genomic Encyclopedia of Type Strains, Phase IV (KMG-IV): sequencing the most valuable type-strain genomes for metagenomic binning, comparative biology and taxonomic classification.</title>
        <authorList>
            <person name="Goeker M."/>
        </authorList>
    </citation>
    <scope>NUCLEOTIDE SEQUENCE [LARGE SCALE GENOMIC DNA]</scope>
    <source>
        <strain evidence="5 6">DSM 101599</strain>
    </source>
</reference>
<organism evidence="5 6">
    <name type="scientific">Wenyingzhuangia heitensis</name>
    <dbReference type="NCBI Taxonomy" id="1487859"/>
    <lineage>
        <taxon>Bacteria</taxon>
        <taxon>Pseudomonadati</taxon>
        <taxon>Bacteroidota</taxon>
        <taxon>Flavobacteriia</taxon>
        <taxon>Flavobacteriales</taxon>
        <taxon>Flavobacteriaceae</taxon>
        <taxon>Wenyingzhuangia</taxon>
    </lineage>
</organism>
<dbReference type="Proteomes" id="UP000745859">
    <property type="component" value="Unassembled WGS sequence"/>
</dbReference>
<feature type="signal peptide" evidence="3">
    <location>
        <begin position="1"/>
        <end position="23"/>
    </location>
</feature>
<comment type="similarity">
    <text evidence="1">Belongs to the sulfatase family.</text>
</comment>
<keyword evidence="3" id="KW-0732">Signal</keyword>
<protein>
    <submittedName>
        <fullName evidence="5">Arylsulfatase A-like enzyme</fullName>
    </submittedName>
</protein>
<dbReference type="PANTHER" id="PTHR42693:SF53">
    <property type="entry name" value="ENDO-4-O-SULFATASE"/>
    <property type="match status" value="1"/>
</dbReference>
<keyword evidence="2" id="KW-0378">Hydrolase</keyword>
<sequence length="543" mass="62089">MNKMIKLLLASFLIMLTTIQAQKKPNIILLFADDISARELPFYGSSTWSKAPQGGDTKDVQYRAKTPVLDQLANDGVYIKTVWASTICGPSRAMMMTGRYAHKHKWWHNSDKGKWIDENGKKQKNVPLYVTSPYTIGRVAKAGGYATYWAGKTQMPGVENFGFDEACFTPGEGLKSGIKNPFTDFKIVQKKINGKRVLVNEDTGVEVDYYQQFGWYWKPHVQLMNHPNSKKQFQYWPNTKESKKSYGLNTYGPDVELDFIFDFMTRKKREDKPFFIYHTSHLGHDGWDFFSSDINKKTRNKWPGTPIVTWKNGKYIRTQPNVTGDAGNYNTHGTVTKGGIHNHINYLDYQVWLYLNKMKELGIEDNTIFIFCADNGTSGYGKGSIDAQKGTHVPFMIYAPYLNMTKKGEQDVLVNLADVLPTIADIAGVEIPTDYEINGESMIPFLTTNQKEHRPWIYSYSKDKQLIRGNNVLIDGRNKIYDVTKNPKDLISFPEVKDWSMANNKLKQEKKELEKILPRFNLHATAHDAPVKPEKVAPLTLKK</sequence>
<dbReference type="InterPro" id="IPR050738">
    <property type="entry name" value="Sulfatase"/>
</dbReference>
<accession>A0ABX0U7T7</accession>
<dbReference type="EMBL" id="JAASQL010000001">
    <property type="protein sequence ID" value="NIJ44877.1"/>
    <property type="molecule type" value="Genomic_DNA"/>
</dbReference>
<dbReference type="PANTHER" id="PTHR42693">
    <property type="entry name" value="ARYLSULFATASE FAMILY MEMBER"/>
    <property type="match status" value="1"/>
</dbReference>
<keyword evidence="6" id="KW-1185">Reference proteome</keyword>
<dbReference type="Pfam" id="PF00884">
    <property type="entry name" value="Sulfatase"/>
    <property type="match status" value="1"/>
</dbReference>
<dbReference type="Gene3D" id="3.40.720.10">
    <property type="entry name" value="Alkaline Phosphatase, subunit A"/>
    <property type="match status" value="1"/>
</dbReference>
<proteinExistence type="inferred from homology"/>
<evidence type="ECO:0000256" key="2">
    <source>
        <dbReference type="ARBA" id="ARBA00022801"/>
    </source>
</evidence>
<evidence type="ECO:0000313" key="6">
    <source>
        <dbReference type="Proteomes" id="UP000745859"/>
    </source>
</evidence>
<dbReference type="RefSeq" id="WP_167185702.1">
    <property type="nucleotide sequence ID" value="NZ_JAASQL010000001.1"/>
</dbReference>